<feature type="transmembrane region" description="Helical" evidence="1">
    <location>
        <begin position="91"/>
        <end position="119"/>
    </location>
</feature>
<evidence type="ECO:0000313" key="2">
    <source>
        <dbReference type="EMBL" id="KAB2929014.1"/>
    </source>
</evidence>
<feature type="transmembrane region" description="Helical" evidence="1">
    <location>
        <begin position="60"/>
        <end position="85"/>
    </location>
</feature>
<organism evidence="2 3">
    <name type="scientific">Leptonema illini</name>
    <dbReference type="NCBI Taxonomy" id="183"/>
    <lineage>
        <taxon>Bacteria</taxon>
        <taxon>Pseudomonadati</taxon>
        <taxon>Spirochaetota</taxon>
        <taxon>Spirochaetia</taxon>
        <taxon>Leptospirales</taxon>
        <taxon>Leptospiraceae</taxon>
        <taxon>Leptonema</taxon>
    </lineage>
</organism>
<protein>
    <submittedName>
        <fullName evidence="2">Uncharacterized protein</fullName>
    </submittedName>
</protein>
<feature type="transmembrane region" description="Helical" evidence="1">
    <location>
        <begin position="17"/>
        <end position="39"/>
    </location>
</feature>
<gene>
    <name evidence="2" type="ORF">F9K24_21195</name>
</gene>
<name>A0A833GXJ7_9LEPT</name>
<dbReference type="AlphaFoldDB" id="A0A833GXJ7"/>
<reference evidence="2 3" key="1">
    <citation type="submission" date="2019-10" db="EMBL/GenBank/DDBJ databases">
        <title>Extracellular Electron Transfer in a Candidatus Methanoperedens spp. Enrichment Culture.</title>
        <authorList>
            <person name="Berger S."/>
            <person name="Rangel Shaw D."/>
            <person name="Berben T."/>
            <person name="In 'T Zandt M."/>
            <person name="Frank J."/>
            <person name="Reimann J."/>
            <person name="Jetten M.S.M."/>
            <person name="Welte C.U."/>
        </authorList>
    </citation>
    <scope>NUCLEOTIDE SEQUENCE [LARGE SCALE GENOMIC DNA]</scope>
    <source>
        <strain evidence="2">SB12</strain>
    </source>
</reference>
<keyword evidence="1" id="KW-0472">Membrane</keyword>
<keyword evidence="1" id="KW-1133">Transmembrane helix</keyword>
<evidence type="ECO:0000256" key="1">
    <source>
        <dbReference type="SAM" id="Phobius"/>
    </source>
</evidence>
<dbReference type="Proteomes" id="UP000460298">
    <property type="component" value="Unassembled WGS sequence"/>
</dbReference>
<proteinExistence type="predicted"/>
<comment type="caution">
    <text evidence="2">The sequence shown here is derived from an EMBL/GenBank/DDBJ whole genome shotgun (WGS) entry which is preliminary data.</text>
</comment>
<accession>A0A833GXJ7</accession>
<sequence length="150" mass="17835">MSVLAHPGWLRRRFRRYLLYLSAGAAFQILWAALVFAFIRHHPLAVSLWLEEGDSWTFSSVVVVYSMVSLTQAFYILLTVLMAYFLNSRVWFYTGLVFSIMPGLLPSLVQIPLALFLWLEIRRQEWDHFFSRFDDVRRMKGLTEQRRKRL</sequence>
<evidence type="ECO:0000313" key="3">
    <source>
        <dbReference type="Proteomes" id="UP000460298"/>
    </source>
</evidence>
<dbReference type="EMBL" id="WBUI01000039">
    <property type="protein sequence ID" value="KAB2929014.1"/>
    <property type="molecule type" value="Genomic_DNA"/>
</dbReference>
<keyword evidence="1" id="KW-0812">Transmembrane</keyword>